<dbReference type="RefSeq" id="WP_144403144.1">
    <property type="nucleotide sequence ID" value="NZ_CP010827.1"/>
</dbReference>
<dbReference type="OrthoDB" id="1257168at2"/>
<organism evidence="1 2">
    <name type="scientific">Corynebacterium singulare</name>
    <dbReference type="NCBI Taxonomy" id="161899"/>
    <lineage>
        <taxon>Bacteria</taxon>
        <taxon>Bacillati</taxon>
        <taxon>Actinomycetota</taxon>
        <taxon>Actinomycetes</taxon>
        <taxon>Mycobacteriales</taxon>
        <taxon>Corynebacteriaceae</taxon>
        <taxon>Corynebacterium</taxon>
    </lineage>
</organism>
<reference evidence="1 2" key="1">
    <citation type="journal article" date="2015" name="Genome Announc.">
        <title>Complete Genome Sequence and Annotation of Corynebacterium singulare DSM 44357, Isolated from a Human Semen Specimen.</title>
        <authorList>
            <person name="Merten M."/>
            <person name="Brinkrolf K."/>
            <person name="Albersmeier A."/>
            <person name="Kutter Y."/>
            <person name="Ruckert C."/>
            <person name="Tauch A."/>
        </authorList>
    </citation>
    <scope>NUCLEOTIDE SEQUENCE [LARGE SCALE GENOMIC DNA]</scope>
    <source>
        <strain evidence="1">IBS B52218</strain>
    </source>
</reference>
<dbReference type="HOGENOM" id="CLU_833463_0_0_11"/>
<dbReference type="KEGG" id="csx:CSING_12030"/>
<proteinExistence type="predicted"/>
<evidence type="ECO:0000313" key="1">
    <source>
        <dbReference type="EMBL" id="AJI79901.1"/>
    </source>
</evidence>
<dbReference type="AlphaFoldDB" id="A0A0B6F794"/>
<accession>A0A0B6F794</accession>
<sequence>MRTTIENVEQAFMEYPYAGTHHMTDDFQLGKKEWESLYVGESTVDDWCRLLLPQNFLHSVMFVDVDLPGWVAVVLCEPFPLGVDWGYKIADLDIRRSRSVGIPDDGVVGIQIGGWPGARRHRSLLGLDKADRLFVTVTGMVDKGYDPPPFGYYDDLTVARWTFEAWGMEKYEGLDSPVWRDMDREMKPPAITEEFKGRRERMFHYEVAGRSAPTSVFFDSDGNPTNGYGEEDSYYTKLLDEILARVPFDYRGHERFNEFFSTAHVARWLREGYGIRWDDPEFYSGKTLVYAAVEPEVSSLDAITSPRMPIEEFRALWKIDTDKVNDLISRGKF</sequence>
<protein>
    <submittedName>
        <fullName evidence="1">Uncharacterized protein</fullName>
    </submittedName>
</protein>
<dbReference type="EMBL" id="CP010827">
    <property type="protein sequence ID" value="AJI79901.1"/>
    <property type="molecule type" value="Genomic_DNA"/>
</dbReference>
<gene>
    <name evidence="1" type="ORF">CSING_12030</name>
</gene>
<dbReference type="STRING" id="161899.CSING_12030"/>
<evidence type="ECO:0000313" key="2">
    <source>
        <dbReference type="Proteomes" id="UP000031890"/>
    </source>
</evidence>
<name>A0A0B6F794_9CORY</name>
<dbReference type="Proteomes" id="UP000031890">
    <property type="component" value="Chromosome"/>
</dbReference>